<proteinExistence type="predicted"/>
<evidence type="ECO:0000313" key="2">
    <source>
        <dbReference type="Proteomes" id="UP000292447"/>
    </source>
</evidence>
<dbReference type="Proteomes" id="UP000292447">
    <property type="component" value="Chromosome II"/>
</dbReference>
<reference evidence="2" key="1">
    <citation type="submission" date="2019-03" db="EMBL/GenBank/DDBJ databases">
        <title>Snf2 controls pulcherriminic acid biosynthesis and connects pigmentation and antifungal activity of the yeast Metschnikowia pulcherrima.</title>
        <authorList>
            <person name="Gore-Lloyd D."/>
            <person name="Sumann I."/>
            <person name="Brachmann A.O."/>
            <person name="Schneeberger K."/>
            <person name="Ortiz-Merino R.A."/>
            <person name="Moreno-Beltran M."/>
            <person name="Schlaefli M."/>
            <person name="Kirner P."/>
            <person name="Santos Kron A."/>
            <person name="Wolfe K.H."/>
            <person name="Piel J."/>
            <person name="Ahrens C.H."/>
            <person name="Henk D."/>
            <person name="Freimoser F.M."/>
        </authorList>
    </citation>
    <scope>NUCLEOTIDE SEQUENCE [LARGE SCALE GENOMIC DNA]</scope>
    <source>
        <strain evidence="2">APC 1.2</strain>
    </source>
</reference>
<gene>
    <name evidence="1" type="ORF">METSCH_B01980</name>
</gene>
<dbReference type="AlphaFoldDB" id="A0A4P6XMZ2"/>
<organism evidence="1 2">
    <name type="scientific">Metschnikowia aff. pulcherrima</name>
    <dbReference type="NCBI Taxonomy" id="2163413"/>
    <lineage>
        <taxon>Eukaryota</taxon>
        <taxon>Fungi</taxon>
        <taxon>Dikarya</taxon>
        <taxon>Ascomycota</taxon>
        <taxon>Saccharomycotina</taxon>
        <taxon>Pichiomycetes</taxon>
        <taxon>Metschnikowiaceae</taxon>
        <taxon>Metschnikowia</taxon>
    </lineage>
</organism>
<sequence>MVFVLQSTATVALIAIVATWVFERLAPRLTFTKSIPGSVPGVNRILLAFGVRGQHLTSLQNTFKRSAQAQRNMPSRVVDMFHEQIDELVFRHLGRLNLVEFPQVFKHHNDLEHSGLCRDRLELVQDRTSPFSIWNHKSFFEPIDELLHGVKISLLPLMFSQPARDTNDVVNAKADFLSLRHLGFSVEVTLGRLQKSSCIFIPLLNSAMGLRVKQTDRLGRRIHRHLCIH</sequence>
<name>A0A4P6XMZ2_9ASCO</name>
<keyword evidence="2" id="KW-1185">Reference proteome</keyword>
<dbReference type="EMBL" id="CP034457">
    <property type="protein sequence ID" value="QBM87004.1"/>
    <property type="molecule type" value="Genomic_DNA"/>
</dbReference>
<accession>A0A4P6XMZ2</accession>
<evidence type="ECO:0000313" key="1">
    <source>
        <dbReference type="EMBL" id="QBM87004.1"/>
    </source>
</evidence>
<protein>
    <submittedName>
        <fullName evidence="1">Uncharacterized protein</fullName>
    </submittedName>
</protein>